<dbReference type="InterPro" id="IPR011990">
    <property type="entry name" value="TPR-like_helical_dom_sf"/>
</dbReference>
<dbReference type="Pfam" id="PF23233">
    <property type="entry name" value="HAT_Syf1_CNRKL1_N"/>
    <property type="match status" value="1"/>
</dbReference>
<dbReference type="SUPFAM" id="SSF56815">
    <property type="entry name" value="Sec1/munc18-like (SM) proteins"/>
    <property type="match status" value="1"/>
</dbReference>
<keyword evidence="7" id="KW-0508">mRNA splicing</keyword>
<sequence>MSTETTKVIPGSIRETVRSRTDCFAILTRGRVAEGSGGGDGMAEILDVGVFLVENITIGRQPYPAMSAVYIVRASKENIVHIGKDFTPPTKRLASGRTGPMYGQAHLLFTTGISQALMNELAQTAVAPHVATLQELYLDFVAPESRCFHLARDAQHFSQIFAPMIPNGPEPPQLSLELDAMASQIAAACVTMGELPRVRYRKTVADHRSARLAVRVQQKLEELAAKLDLRPTKASTLIITDRTVDLAAPFLREFSVQAMANDLIGLGPDGTRYEYTFSTSTEPQQKTVSLDERDPLWLMLRHAHIADCSSLIIERFNKFLTENKAAVKSRTTASGNDVTSLSELKDTMSALGEFQEMKSEFALHLSIAQDCLGASDRKQLIDVAGIEQNMVTGVDNEGDAIKDMWHDLAQIIDRQNLESVDRARLLAIYLLTNPSKLVDTERRALFEHARLSPDDTAMLRQLLVLADNTNHRQRPSARPKGSKRRSCLDDPPAYDVSRFHPALQIIMEDCAFEELDQFEFPAIKGDVGPAAVGRAAATSLRAKPTVTSSSTAGSVFCYVIGGVTYSEIRSAYELSSSLKRDFFVGGDSILTPTTFMRALQPGDSLVMDSLISEGDFSYEEELLRDPYSAKKWLQYLRERHQISDSVRIVSLLDEAIGRNFVYERTLVLLPLSYKVWKLYLDERVERMTRLLQLYRDNSEERTPVIIGMLATEFSSINDGYERALSNLPYMPRLWLDYASFLMRQRRITATRTTFDRALRALPFSLHERIWSLYLKFAGAIELFVPRTAAEIWSRYWRVTADRSDPKIAARHVGCLLRCQFYDDAASLLVELAQNEPPSLSGEAVDDDEIMPGQYWQELCRIVSQHGAAIKATPIETVLRSAIEKAMERSNFSTLQQRRNMDGPIHATGLFWNALAMWHIRSRRIQEARAVYEEAIISVPTVRDFSLVFDAFSKMEESIIAIELDRRSRKKAKTDAKGDDLDRRMEQFEALLERRPFLLSNVRVRQQPNNVAIWMERIALFQEHKREEVTDVYEDALKSIHFQRAKGSLSSLWISYARFLETLEKHKEATEVLRRATEADFTNVDEIASVWIAFGEMAVRQQGIPAALDLLAEALVPPSGKAKDSDNPRRYLFKNLKLWNFYVDLEEARGLLDPTLAAYDRMMDLGIMTPQNIINYAAFLETHADTTEDASFKVYERGISAFGYPVSFEIWNIYLPKFVSHYGPKGSIERIRDVFEQALQGCPASLCSSIYIEYARMEEQYGSARNALRILERAAHAVSEDQRTTLFDLLLSKTQQSLGITAQRSVFEDAIASITGLSESVSMSLRYATLETSLGEVERARAIYAHASSACDPRRFPALWAAWQEFETRHGTETTFRDMLRVKRAVQAKYASEMSFVPASEKFAPETEGHITIETEGHVTSKAEEHVASKAEGHVATEVGGYGTTETE</sequence>
<dbReference type="Pfam" id="PF00995">
    <property type="entry name" value="Sec1"/>
    <property type="match status" value="1"/>
</dbReference>
<dbReference type="SMART" id="SM00386">
    <property type="entry name" value="HAT"/>
    <property type="match status" value="11"/>
</dbReference>
<dbReference type="InterPro" id="IPR027482">
    <property type="entry name" value="Sec1-like_dom2"/>
</dbReference>
<dbReference type="InterPro" id="IPR056350">
    <property type="entry name" value="HAT_Syf1_central"/>
</dbReference>
<evidence type="ECO:0000256" key="8">
    <source>
        <dbReference type="ARBA" id="ARBA00023242"/>
    </source>
</evidence>
<evidence type="ECO:0000256" key="6">
    <source>
        <dbReference type="ARBA" id="ARBA00022737"/>
    </source>
</evidence>
<evidence type="ECO:0000256" key="9">
    <source>
        <dbReference type="ARBA" id="ARBA00039472"/>
    </source>
</evidence>
<evidence type="ECO:0000256" key="11">
    <source>
        <dbReference type="SAM" id="MobiDB-lite"/>
    </source>
</evidence>
<dbReference type="GO" id="GO:0000974">
    <property type="term" value="C:Prp19 complex"/>
    <property type="evidence" value="ECO:0007669"/>
    <property type="project" value="TreeGrafter"/>
</dbReference>
<evidence type="ECO:0000256" key="7">
    <source>
        <dbReference type="ARBA" id="ARBA00023187"/>
    </source>
</evidence>
<dbReference type="Proteomes" id="UP000240830">
    <property type="component" value="Unassembled WGS sequence"/>
</dbReference>
<evidence type="ECO:0000313" key="16">
    <source>
        <dbReference type="Proteomes" id="UP000240830"/>
    </source>
</evidence>
<proteinExistence type="inferred from homology"/>
<dbReference type="InterPro" id="IPR055433">
    <property type="entry name" value="HAT_Syf1-like_N"/>
</dbReference>
<gene>
    <name evidence="15" type="ORF">PSACC_03011</name>
</gene>
<feature type="compositionally biased region" description="Basic residues" evidence="11">
    <location>
        <begin position="471"/>
        <end position="485"/>
    </location>
</feature>
<dbReference type="Gene3D" id="3.40.50.1910">
    <property type="match status" value="1"/>
</dbReference>
<dbReference type="InterPro" id="IPR043154">
    <property type="entry name" value="Sec-1-like_dom1"/>
</dbReference>
<feature type="domain" description="Pre-mRNA-splicing factor Syf1-like N-terminal HAT-repeats" evidence="14">
    <location>
        <begin position="615"/>
        <end position="799"/>
    </location>
</feature>
<dbReference type="InterPro" id="IPR001619">
    <property type="entry name" value="Sec1-like"/>
</dbReference>
<dbReference type="InterPro" id="IPR003107">
    <property type="entry name" value="HAT"/>
</dbReference>
<dbReference type="SUPFAM" id="SSF48452">
    <property type="entry name" value="TPR-like"/>
    <property type="match status" value="4"/>
</dbReference>
<dbReference type="FunFam" id="1.25.40.10:FF:000137">
    <property type="entry name" value="Pre-mRNA-splicing factor syf1"/>
    <property type="match status" value="1"/>
</dbReference>
<dbReference type="GO" id="GO:0016192">
    <property type="term" value="P:vesicle-mediated transport"/>
    <property type="evidence" value="ECO:0007669"/>
    <property type="project" value="InterPro"/>
</dbReference>
<evidence type="ECO:0000256" key="2">
    <source>
        <dbReference type="ARBA" id="ARBA00008644"/>
    </source>
</evidence>
<feature type="region of interest" description="Disordered" evidence="11">
    <location>
        <begin position="470"/>
        <end position="489"/>
    </location>
</feature>
<dbReference type="InterPro" id="IPR045075">
    <property type="entry name" value="Syf1-like"/>
</dbReference>
<dbReference type="GO" id="GO:0000349">
    <property type="term" value="P:generation of catalytic spliceosome for first transesterification step"/>
    <property type="evidence" value="ECO:0007669"/>
    <property type="project" value="TreeGrafter"/>
</dbReference>
<protein>
    <recommendedName>
        <fullName evidence="9">Pre-mRNA-splicing factor SYF1</fullName>
    </recommendedName>
    <alternativeName>
        <fullName evidence="10">Pre-mRNA-splicing factor syf1</fullName>
    </alternativeName>
</protein>
<evidence type="ECO:0000256" key="1">
    <source>
        <dbReference type="ARBA" id="ARBA00004123"/>
    </source>
</evidence>
<evidence type="ECO:0000256" key="3">
    <source>
        <dbReference type="ARBA" id="ARBA00009884"/>
    </source>
</evidence>
<keyword evidence="16" id="KW-1185">Reference proteome</keyword>
<dbReference type="GO" id="GO:0071014">
    <property type="term" value="C:post-mRNA release spliceosomal complex"/>
    <property type="evidence" value="ECO:0007669"/>
    <property type="project" value="TreeGrafter"/>
</dbReference>
<dbReference type="Pfam" id="PF23231">
    <property type="entry name" value="HAT_Syf1_CNRKL1_C"/>
    <property type="match status" value="1"/>
</dbReference>
<keyword evidence="6" id="KW-0677">Repeat</keyword>
<dbReference type="EMBL" id="MTSL01000187">
    <property type="protein sequence ID" value="PJF17171.1"/>
    <property type="molecule type" value="Genomic_DNA"/>
</dbReference>
<dbReference type="InterPro" id="IPR043127">
    <property type="entry name" value="Sec-1-like_dom3a"/>
</dbReference>
<keyword evidence="5" id="KW-0747">Spliceosome</keyword>
<dbReference type="Gene3D" id="1.25.40.10">
    <property type="entry name" value="Tetratricopeptide repeat domain"/>
    <property type="match status" value="4"/>
</dbReference>
<dbReference type="Gene3D" id="3.90.830.10">
    <property type="entry name" value="Syntaxin Binding Protein 1, Chain A, domain 2"/>
    <property type="match status" value="1"/>
</dbReference>
<dbReference type="STRING" id="1246581.A0A2H9THF1"/>
<dbReference type="GO" id="GO:0071007">
    <property type="term" value="C:U2-type catalytic step 2 spliceosome"/>
    <property type="evidence" value="ECO:0007669"/>
    <property type="project" value="TreeGrafter"/>
</dbReference>
<feature type="domain" description="Pre-mRNA-splicing factor Syf1/CRNKL1-like C-terminal HAT-repeats" evidence="13">
    <location>
        <begin position="1042"/>
        <end position="1423"/>
    </location>
</feature>
<accession>A0A2H9THF1</accession>
<comment type="similarity">
    <text evidence="3">Belongs to the STXBP/unc-18/SEC1 family.</text>
</comment>
<evidence type="ECO:0000259" key="13">
    <source>
        <dbReference type="Pfam" id="PF23231"/>
    </source>
</evidence>
<comment type="similarity">
    <text evidence="2">Belongs to the crooked-neck family.</text>
</comment>
<reference evidence="15 16" key="1">
    <citation type="submission" date="2016-10" db="EMBL/GenBank/DDBJ databases">
        <title>The genome of Paramicrosporidium saccamoebae is the missing link in understanding Cryptomycota and Microsporidia evolution.</title>
        <authorList>
            <person name="Quandt C.A."/>
            <person name="Beaudet D."/>
            <person name="Corsaro D."/>
            <person name="Michel R."/>
            <person name="Corradi N."/>
            <person name="James T."/>
        </authorList>
    </citation>
    <scope>NUCLEOTIDE SEQUENCE [LARGE SCALE GENOMIC DNA]</scope>
    <source>
        <strain evidence="15 16">KSL3</strain>
    </source>
</reference>
<dbReference type="InterPro" id="IPR055430">
    <property type="entry name" value="HAT_Syf1_CNRKL1_C"/>
</dbReference>
<evidence type="ECO:0000313" key="15">
    <source>
        <dbReference type="EMBL" id="PJF17171.1"/>
    </source>
</evidence>
<keyword evidence="4" id="KW-0507">mRNA processing</keyword>
<dbReference type="Gene3D" id="3.40.50.2060">
    <property type="match status" value="1"/>
</dbReference>
<dbReference type="Gene3D" id="1.25.40.60">
    <property type="match status" value="1"/>
</dbReference>
<evidence type="ECO:0000256" key="10">
    <source>
        <dbReference type="ARBA" id="ARBA00067212"/>
    </source>
</evidence>
<evidence type="ECO:0000256" key="4">
    <source>
        <dbReference type="ARBA" id="ARBA00022664"/>
    </source>
</evidence>
<feature type="domain" description="Pre-mRNA-splicing factor SYF1 central HAT repeats" evidence="12">
    <location>
        <begin position="812"/>
        <end position="1039"/>
    </location>
</feature>
<comment type="subcellular location">
    <subcellularLocation>
        <location evidence="1">Nucleus</location>
    </subcellularLocation>
</comment>
<dbReference type="OrthoDB" id="10067343at2759"/>
<dbReference type="Pfam" id="PF23220">
    <property type="entry name" value="HAT_Syf1_M"/>
    <property type="match status" value="1"/>
</dbReference>
<evidence type="ECO:0000256" key="5">
    <source>
        <dbReference type="ARBA" id="ARBA00022728"/>
    </source>
</evidence>
<organism evidence="15 16">
    <name type="scientific">Paramicrosporidium saccamoebae</name>
    <dbReference type="NCBI Taxonomy" id="1246581"/>
    <lineage>
        <taxon>Eukaryota</taxon>
        <taxon>Fungi</taxon>
        <taxon>Fungi incertae sedis</taxon>
        <taxon>Cryptomycota</taxon>
        <taxon>Cryptomycota incertae sedis</taxon>
        <taxon>Paramicrosporidium</taxon>
    </lineage>
</organism>
<dbReference type="InterPro" id="IPR036045">
    <property type="entry name" value="Sec1-like_sf"/>
</dbReference>
<evidence type="ECO:0000259" key="14">
    <source>
        <dbReference type="Pfam" id="PF23233"/>
    </source>
</evidence>
<dbReference type="PANTHER" id="PTHR11246">
    <property type="entry name" value="PRE-MRNA SPLICING FACTOR"/>
    <property type="match status" value="1"/>
</dbReference>
<name>A0A2H9THF1_9FUNG</name>
<keyword evidence="8" id="KW-0539">Nucleus</keyword>
<dbReference type="PANTHER" id="PTHR11246:SF5">
    <property type="entry name" value="PRE-MRNA-SPLICING FACTOR SYF1"/>
    <property type="match status" value="1"/>
</dbReference>
<comment type="caution">
    <text evidence="15">The sequence shown here is derived from an EMBL/GenBank/DDBJ whole genome shotgun (WGS) entry which is preliminary data.</text>
</comment>
<evidence type="ECO:0000259" key="12">
    <source>
        <dbReference type="Pfam" id="PF23220"/>
    </source>
</evidence>